<dbReference type="EMBL" id="JAOYFB010000038">
    <property type="protein sequence ID" value="KAK4027385.1"/>
    <property type="molecule type" value="Genomic_DNA"/>
</dbReference>
<reference evidence="1 2" key="1">
    <citation type="journal article" date="2023" name="Nucleic Acids Res.">
        <title>The hologenome of Daphnia magna reveals possible DNA methylation and microbiome-mediated evolution of the host genome.</title>
        <authorList>
            <person name="Chaturvedi A."/>
            <person name="Li X."/>
            <person name="Dhandapani V."/>
            <person name="Marshall H."/>
            <person name="Kissane S."/>
            <person name="Cuenca-Cambronero M."/>
            <person name="Asole G."/>
            <person name="Calvet F."/>
            <person name="Ruiz-Romero M."/>
            <person name="Marangio P."/>
            <person name="Guigo R."/>
            <person name="Rago D."/>
            <person name="Mirbahai L."/>
            <person name="Eastwood N."/>
            <person name="Colbourne J.K."/>
            <person name="Zhou J."/>
            <person name="Mallon E."/>
            <person name="Orsini L."/>
        </authorList>
    </citation>
    <scope>NUCLEOTIDE SEQUENCE [LARGE SCALE GENOMIC DNA]</scope>
    <source>
        <strain evidence="1">LRV0_1</strain>
    </source>
</reference>
<protein>
    <submittedName>
        <fullName evidence="1">Uncharacterized protein</fullName>
    </submittedName>
</protein>
<evidence type="ECO:0000313" key="1">
    <source>
        <dbReference type="EMBL" id="KAK4027385.1"/>
    </source>
</evidence>
<sequence>MNKEKTKPLGLGTWSSRSIWPLEWLVSAPTLSLLGIKFSHSIVETAGRVWNDAFGSLNGFKGCHEAPMDGKSVTAEKTVIYRTVKQGGLGMVNTHLFYRSFFLCFMYKVLTGPNSPESSLLQYWMSFPLRTLLPLYKDNTVPVAVMKRPYYLQEPLHQIKQLFASSILVQGNQMVHRKTYNHWVLEVTTMGKLEILRPNLDWPRIWKATAALPTTSPYQDQMPSVGSQQGRKMPNLPSNPETDEHLMFQCPERLTVCSWFEGIMSQKGCKTSKEDLIRGHFGPIGNLRQAFTLLAAYIFINWKARNHQLKSEKTKPLGLGALDQFGLLSGLCQHQHCPYTE</sequence>
<comment type="caution">
    <text evidence="1">The sequence shown here is derived from an EMBL/GenBank/DDBJ whole genome shotgun (WGS) entry which is preliminary data.</text>
</comment>
<organism evidence="1 2">
    <name type="scientific">Daphnia magna</name>
    <dbReference type="NCBI Taxonomy" id="35525"/>
    <lineage>
        <taxon>Eukaryota</taxon>
        <taxon>Metazoa</taxon>
        <taxon>Ecdysozoa</taxon>
        <taxon>Arthropoda</taxon>
        <taxon>Crustacea</taxon>
        <taxon>Branchiopoda</taxon>
        <taxon>Diplostraca</taxon>
        <taxon>Cladocera</taxon>
        <taxon>Anomopoda</taxon>
        <taxon>Daphniidae</taxon>
        <taxon>Daphnia</taxon>
    </lineage>
</organism>
<dbReference type="Proteomes" id="UP001234178">
    <property type="component" value="Unassembled WGS sequence"/>
</dbReference>
<gene>
    <name evidence="1" type="ORF">OUZ56_016425</name>
</gene>
<evidence type="ECO:0000313" key="2">
    <source>
        <dbReference type="Proteomes" id="UP001234178"/>
    </source>
</evidence>
<name>A0ABR0AQN1_9CRUS</name>
<keyword evidence="2" id="KW-1185">Reference proteome</keyword>
<proteinExistence type="predicted"/>
<accession>A0ABR0AQN1</accession>